<feature type="signal peptide" evidence="1">
    <location>
        <begin position="1"/>
        <end position="19"/>
    </location>
</feature>
<keyword evidence="3" id="KW-1185">Reference proteome</keyword>
<feature type="chain" id="PRO_5047091346" description="LTXXQ motif family protein" evidence="1">
    <location>
        <begin position="20"/>
        <end position="152"/>
    </location>
</feature>
<reference evidence="2 3" key="1">
    <citation type="submission" date="2020-08" db="EMBL/GenBank/DDBJ databases">
        <title>Genome public.</title>
        <authorList>
            <person name="Liu C."/>
            <person name="Sun Q."/>
        </authorList>
    </citation>
    <scope>NUCLEOTIDE SEQUENCE [LARGE SCALE GENOMIC DNA]</scope>
    <source>
        <strain evidence="2 3">NSJ-56</strain>
    </source>
</reference>
<evidence type="ECO:0000313" key="2">
    <source>
        <dbReference type="EMBL" id="MBC5622639.1"/>
    </source>
</evidence>
<dbReference type="Proteomes" id="UP000646484">
    <property type="component" value="Unassembled WGS sequence"/>
</dbReference>
<accession>A0ABR7D488</accession>
<keyword evidence="1" id="KW-0732">Signal</keyword>
<dbReference type="EMBL" id="JACOOH010000007">
    <property type="protein sequence ID" value="MBC5622639.1"/>
    <property type="molecule type" value="Genomic_DNA"/>
</dbReference>
<sequence>MKKAGLIILMVGLSLSLFAQSGKLSDEKRKEFEAQKIAFFTQEMELTPEEAVVFWPLYNEMQQKMRVENDKIRALTCKKEKTAPVTTEEQAKKNLKTVLDAEQAAWNIKKEYTDRLLKVLPAKKVWLMFEAEQKFRHQLWKKMENKPVPVPR</sequence>
<gene>
    <name evidence="2" type="ORF">H8S64_16220</name>
</gene>
<evidence type="ECO:0000313" key="3">
    <source>
        <dbReference type="Proteomes" id="UP000646484"/>
    </source>
</evidence>
<evidence type="ECO:0000256" key="1">
    <source>
        <dbReference type="SAM" id="SignalP"/>
    </source>
</evidence>
<comment type="caution">
    <text evidence="2">The sequence shown here is derived from an EMBL/GenBank/DDBJ whole genome shotgun (WGS) entry which is preliminary data.</text>
</comment>
<organism evidence="2 3">
    <name type="scientific">Butyricimonas hominis</name>
    <dbReference type="NCBI Taxonomy" id="2763032"/>
    <lineage>
        <taxon>Bacteria</taxon>
        <taxon>Pseudomonadati</taxon>
        <taxon>Bacteroidota</taxon>
        <taxon>Bacteroidia</taxon>
        <taxon>Bacteroidales</taxon>
        <taxon>Odoribacteraceae</taxon>
        <taxon>Butyricimonas</taxon>
    </lineage>
</organism>
<evidence type="ECO:0008006" key="4">
    <source>
        <dbReference type="Google" id="ProtNLM"/>
    </source>
</evidence>
<name>A0ABR7D488_9BACT</name>
<dbReference type="RefSeq" id="WP_186977434.1">
    <property type="nucleotide sequence ID" value="NZ_JACOOH010000007.1"/>
</dbReference>
<proteinExistence type="predicted"/>
<protein>
    <recommendedName>
        <fullName evidence="4">LTXXQ motif family protein</fullName>
    </recommendedName>
</protein>